<feature type="binding site" evidence="11 13">
    <location>
        <position position="148"/>
    </location>
    <ligand>
        <name>Zn(2+)</name>
        <dbReference type="ChEBI" id="CHEBI:29105"/>
        <label>1</label>
    </ligand>
</feature>
<dbReference type="GO" id="GO:0005829">
    <property type="term" value="C:cytosol"/>
    <property type="evidence" value="ECO:0007669"/>
    <property type="project" value="TreeGrafter"/>
</dbReference>
<dbReference type="InterPro" id="IPR001261">
    <property type="entry name" value="ArgE/DapE_CS"/>
</dbReference>
<dbReference type="HAMAP" id="MF_00550">
    <property type="entry name" value="Aminopeptidase_M20"/>
    <property type="match status" value="1"/>
</dbReference>
<feature type="binding site" evidence="11 13">
    <location>
        <position position="183"/>
    </location>
    <ligand>
        <name>Zn(2+)</name>
        <dbReference type="ChEBI" id="CHEBI:29105"/>
        <label>2</label>
    </ligand>
</feature>
<dbReference type="GO" id="GO:0043171">
    <property type="term" value="P:peptide catabolic process"/>
    <property type="evidence" value="ECO:0007669"/>
    <property type="project" value="UniProtKB-UniRule"/>
</dbReference>
<dbReference type="NCBIfam" id="NF003976">
    <property type="entry name" value="PRK05469.1"/>
    <property type="match status" value="1"/>
</dbReference>
<dbReference type="Proteomes" id="UP000051955">
    <property type="component" value="Unassembled WGS sequence"/>
</dbReference>
<evidence type="ECO:0000256" key="2">
    <source>
        <dbReference type="ARBA" id="ARBA00004496"/>
    </source>
</evidence>
<dbReference type="SUPFAM" id="SSF53187">
    <property type="entry name" value="Zn-dependent exopeptidases"/>
    <property type="match status" value="1"/>
</dbReference>
<proteinExistence type="inferred from homology"/>
<evidence type="ECO:0000313" key="16">
    <source>
        <dbReference type="Proteomes" id="UP000051955"/>
    </source>
</evidence>
<dbReference type="FunFam" id="3.30.70.360:FF:000002">
    <property type="entry name" value="Peptidase T"/>
    <property type="match status" value="1"/>
</dbReference>
<feature type="binding site" evidence="11 13">
    <location>
        <position position="85"/>
    </location>
    <ligand>
        <name>Zn(2+)</name>
        <dbReference type="ChEBI" id="CHEBI:29105"/>
        <label>1</label>
    </ligand>
</feature>
<evidence type="ECO:0000256" key="3">
    <source>
        <dbReference type="ARBA" id="ARBA00009692"/>
    </source>
</evidence>
<dbReference type="GO" id="GO:0008237">
    <property type="term" value="F:metallopeptidase activity"/>
    <property type="evidence" value="ECO:0007669"/>
    <property type="project" value="UniProtKB-KW"/>
</dbReference>
<gene>
    <name evidence="11" type="primary">pepT</name>
    <name evidence="15" type="ORF">FD25_GL000624</name>
</gene>
<feature type="domain" description="Peptidase M20 dimerisation" evidence="14">
    <location>
        <begin position="214"/>
        <end position="315"/>
    </location>
</feature>
<feature type="active site" evidence="11 12">
    <location>
        <position position="87"/>
    </location>
</feature>
<dbReference type="Pfam" id="PF07687">
    <property type="entry name" value="M20_dimer"/>
    <property type="match status" value="1"/>
</dbReference>
<dbReference type="GO" id="GO:0045148">
    <property type="term" value="F:tripeptide aminopeptidase activity"/>
    <property type="evidence" value="ECO:0007669"/>
    <property type="project" value="UniProtKB-UniRule"/>
</dbReference>
<evidence type="ECO:0000256" key="8">
    <source>
        <dbReference type="ARBA" id="ARBA00022801"/>
    </source>
</evidence>
<evidence type="ECO:0000256" key="1">
    <source>
        <dbReference type="ARBA" id="ARBA00000870"/>
    </source>
</evidence>
<dbReference type="NCBIfam" id="NF009920">
    <property type="entry name" value="PRK13381.1"/>
    <property type="match status" value="1"/>
</dbReference>
<dbReference type="SUPFAM" id="SSF55031">
    <property type="entry name" value="Bacterial exopeptidase dimerisation domain"/>
    <property type="match status" value="1"/>
</dbReference>
<evidence type="ECO:0000256" key="12">
    <source>
        <dbReference type="PIRSR" id="PIRSR037215-1"/>
    </source>
</evidence>
<feature type="binding site" evidence="11 13">
    <location>
        <position position="205"/>
    </location>
    <ligand>
        <name>Zn(2+)</name>
        <dbReference type="ChEBI" id="CHEBI:29105"/>
        <label>1</label>
    </ligand>
</feature>
<dbReference type="InterPro" id="IPR036264">
    <property type="entry name" value="Bact_exopeptidase_dim_dom"/>
</dbReference>
<dbReference type="Pfam" id="PF01546">
    <property type="entry name" value="Peptidase_M20"/>
    <property type="match status" value="1"/>
</dbReference>
<dbReference type="EMBL" id="AZDV01000026">
    <property type="protein sequence ID" value="KRK94654.1"/>
    <property type="molecule type" value="Genomic_DNA"/>
</dbReference>
<keyword evidence="7 11" id="KW-0479">Metal-binding</keyword>
<dbReference type="InterPro" id="IPR002933">
    <property type="entry name" value="Peptidase_M20"/>
</dbReference>
<dbReference type="Gene3D" id="3.30.70.360">
    <property type="match status" value="1"/>
</dbReference>
<dbReference type="STRING" id="1423715.FD25_GL000624"/>
<keyword evidence="10 11" id="KW-0482">Metalloprotease</keyword>
<evidence type="ECO:0000256" key="13">
    <source>
        <dbReference type="PIRSR" id="PIRSR037215-2"/>
    </source>
</evidence>
<dbReference type="InterPro" id="IPR010161">
    <property type="entry name" value="Peptidase_M20B"/>
</dbReference>
<feature type="binding site" evidence="11 13">
    <location>
        <position position="148"/>
    </location>
    <ligand>
        <name>Zn(2+)</name>
        <dbReference type="ChEBI" id="CHEBI:29105"/>
        <label>2</label>
    </ligand>
</feature>
<keyword evidence="16" id="KW-1185">Reference proteome</keyword>
<evidence type="ECO:0000256" key="11">
    <source>
        <dbReference type="HAMAP-Rule" id="MF_00550"/>
    </source>
</evidence>
<comment type="similarity">
    <text evidence="3 11">Belongs to the peptidase M20B family.</text>
</comment>
<protein>
    <recommendedName>
        <fullName evidence="11">Peptidase T</fullName>
        <ecNumber evidence="11">3.4.11.4</ecNumber>
    </recommendedName>
    <alternativeName>
        <fullName evidence="11">Aminotripeptidase</fullName>
        <shortName evidence="11">Tripeptidase</shortName>
    </alternativeName>
    <alternativeName>
        <fullName evidence="11">Tripeptide aminopeptidase</fullName>
    </alternativeName>
</protein>
<comment type="subcellular location">
    <subcellularLocation>
        <location evidence="2 11">Cytoplasm</location>
    </subcellularLocation>
</comment>
<comment type="function">
    <text evidence="11">Cleaves the N-terminal amino acid of tripeptides.</text>
</comment>
<dbReference type="GO" id="GO:0008270">
    <property type="term" value="F:zinc ion binding"/>
    <property type="evidence" value="ECO:0007669"/>
    <property type="project" value="UniProtKB-UniRule"/>
</dbReference>
<dbReference type="GO" id="GO:0006508">
    <property type="term" value="P:proteolysis"/>
    <property type="evidence" value="ECO:0007669"/>
    <property type="project" value="UniProtKB-UniRule"/>
</dbReference>
<evidence type="ECO:0000313" key="15">
    <source>
        <dbReference type="EMBL" id="KRK94654.1"/>
    </source>
</evidence>
<evidence type="ECO:0000256" key="5">
    <source>
        <dbReference type="ARBA" id="ARBA00022490"/>
    </source>
</evidence>
<dbReference type="InterPro" id="IPR011650">
    <property type="entry name" value="Peptidase_M20_dimer"/>
</dbReference>
<accession>A0A0R1LFM4</accession>
<dbReference type="PANTHER" id="PTHR42994">
    <property type="entry name" value="PEPTIDASE T"/>
    <property type="match status" value="1"/>
</dbReference>
<evidence type="ECO:0000256" key="9">
    <source>
        <dbReference type="ARBA" id="ARBA00022833"/>
    </source>
</evidence>
<comment type="catalytic activity">
    <reaction evidence="1 11">
        <text>Release of the N-terminal residue from a tripeptide.</text>
        <dbReference type="EC" id="3.4.11.4"/>
    </reaction>
</comment>
<sequence>MIFLAKYANLIPRFLDYVKVNTRSDPQSTTIPSTPRLTEFANRLVQDLTAIGLNNVHINPQSAYVYATLPANTAKAVTKIGFISHFDTADFNSENIRPQIVENYDGQSVIKLDAAGKYTLDPAVFPNLKNYRGDTLITTDGTTLLGADDKSGVAEIMAAAEYLLAHPEIKHGEIKIGLGPDEEIGTGADHFDVADFGADIAYTVDGGPLGQLEYETFNAADAQVEITGTNVHPAEAKGVMVNASQVAMDFHAGLPVHDRPENTEGREGFFHLYSMTGDVDSAHLSYIIRDHDRQIFEDRKRLFQGVADQLNQAFGQDRVQVTLKDQYYNMREVLEKDMHVVELAKQALEDLDIQPLIFPVRGGTDGSKISFMGLPTPNLFAGGENMHGRFEYVSEQTMEKATDVLIKIVALAEQQA</sequence>
<evidence type="ECO:0000256" key="6">
    <source>
        <dbReference type="ARBA" id="ARBA00022670"/>
    </source>
</evidence>
<dbReference type="PATRIC" id="fig|1423715.3.peg.651"/>
<feature type="binding site" evidence="11 13">
    <location>
        <position position="387"/>
    </location>
    <ligand>
        <name>Zn(2+)</name>
        <dbReference type="ChEBI" id="CHEBI:29105"/>
        <label>2</label>
    </ligand>
</feature>
<reference evidence="15 16" key="1">
    <citation type="journal article" date="2015" name="Genome Announc.">
        <title>Expanding the biotechnology potential of lactobacilli through comparative genomics of 213 strains and associated genera.</title>
        <authorList>
            <person name="Sun Z."/>
            <person name="Harris H.M."/>
            <person name="McCann A."/>
            <person name="Guo C."/>
            <person name="Argimon S."/>
            <person name="Zhang W."/>
            <person name="Yang X."/>
            <person name="Jeffery I.B."/>
            <person name="Cooney J.C."/>
            <person name="Kagawa T.F."/>
            <person name="Liu W."/>
            <person name="Song Y."/>
            <person name="Salvetti E."/>
            <person name="Wrobel A."/>
            <person name="Rasinkangas P."/>
            <person name="Parkhill J."/>
            <person name="Rea M.C."/>
            <person name="O'Sullivan O."/>
            <person name="Ritari J."/>
            <person name="Douillard F.P."/>
            <person name="Paul Ross R."/>
            <person name="Yang R."/>
            <person name="Briner A.E."/>
            <person name="Felis G.E."/>
            <person name="de Vos W.M."/>
            <person name="Barrangou R."/>
            <person name="Klaenhammer T.R."/>
            <person name="Caufield P.W."/>
            <person name="Cui Y."/>
            <person name="Zhang H."/>
            <person name="O'Toole P.W."/>
        </authorList>
    </citation>
    <scope>NUCLEOTIDE SEQUENCE [LARGE SCALE GENOMIC DNA]</scope>
    <source>
        <strain evidence="15 16">DSM 19394</strain>
    </source>
</reference>
<evidence type="ECO:0000256" key="7">
    <source>
        <dbReference type="ARBA" id="ARBA00022723"/>
    </source>
</evidence>
<keyword evidence="6 11" id="KW-0645">Protease</keyword>
<dbReference type="PROSITE" id="PS00758">
    <property type="entry name" value="ARGE_DAPE_CPG2_1"/>
    <property type="match status" value="1"/>
</dbReference>
<evidence type="ECO:0000256" key="4">
    <source>
        <dbReference type="ARBA" id="ARBA00022438"/>
    </source>
</evidence>
<comment type="caution">
    <text evidence="15">The sequence shown here is derived from an EMBL/GenBank/DDBJ whole genome shotgun (WGS) entry which is preliminary data.</text>
</comment>
<dbReference type="AlphaFoldDB" id="A0A0R1LFM4"/>
<dbReference type="Gene3D" id="3.40.630.10">
    <property type="entry name" value="Zn peptidases"/>
    <property type="match status" value="1"/>
</dbReference>
<evidence type="ECO:0000256" key="10">
    <source>
        <dbReference type="ARBA" id="ARBA00023049"/>
    </source>
</evidence>
<keyword evidence="8 11" id="KW-0378">Hydrolase</keyword>
<name>A0A0R1LFM4_9LACO</name>
<keyword evidence="4 11" id="KW-0031">Aminopeptidase</keyword>
<dbReference type="PANTHER" id="PTHR42994:SF1">
    <property type="entry name" value="PEPTIDASE T"/>
    <property type="match status" value="1"/>
</dbReference>
<comment type="cofactor">
    <cofactor evidence="11 13">
        <name>Zn(2+)</name>
        <dbReference type="ChEBI" id="CHEBI:29105"/>
    </cofactor>
    <text evidence="11 13">Binds 2 Zn(2+) ions per subunit.</text>
</comment>
<feature type="active site" description="Proton acceptor" evidence="11 12">
    <location>
        <position position="182"/>
    </location>
</feature>
<dbReference type="PIRSF" id="PIRSF037215">
    <property type="entry name" value="Peptidase_M20B"/>
    <property type="match status" value="1"/>
</dbReference>
<dbReference type="PROSITE" id="PS00759">
    <property type="entry name" value="ARGE_DAPE_CPG2_2"/>
    <property type="match status" value="1"/>
</dbReference>
<organism evidence="15 16">
    <name type="scientific">Levilactobacillus acidifarinae DSM 19394 = JCM 15949</name>
    <dbReference type="NCBI Taxonomy" id="1423715"/>
    <lineage>
        <taxon>Bacteria</taxon>
        <taxon>Bacillati</taxon>
        <taxon>Bacillota</taxon>
        <taxon>Bacilli</taxon>
        <taxon>Lactobacillales</taxon>
        <taxon>Lactobacillaceae</taxon>
        <taxon>Levilactobacillus</taxon>
    </lineage>
</organism>
<keyword evidence="9 11" id="KW-0862">Zinc</keyword>
<dbReference type="NCBIfam" id="TIGR01882">
    <property type="entry name" value="peptidase-T"/>
    <property type="match status" value="1"/>
</dbReference>
<evidence type="ECO:0000259" key="14">
    <source>
        <dbReference type="Pfam" id="PF07687"/>
    </source>
</evidence>
<dbReference type="CDD" id="cd03892">
    <property type="entry name" value="M20_peptT"/>
    <property type="match status" value="1"/>
</dbReference>
<keyword evidence="5 11" id="KW-0963">Cytoplasm</keyword>
<dbReference type="EC" id="3.4.11.4" evidence="11"/>